<feature type="domain" description="Glycosyl transferase family 1" evidence="1">
    <location>
        <begin position="164"/>
        <end position="257"/>
    </location>
</feature>
<reference evidence="3" key="1">
    <citation type="submission" date="2020-07" db="EMBL/GenBank/DDBJ databases">
        <title>Huge and variable diversity of episymbiotic CPR bacteria and DPANN archaea in groundwater ecosystems.</title>
        <authorList>
            <person name="He C.Y."/>
            <person name="Keren R."/>
            <person name="Whittaker M."/>
            <person name="Farag I.F."/>
            <person name="Doudna J."/>
            <person name="Cate J.H.D."/>
            <person name="Banfield J.F."/>
        </authorList>
    </citation>
    <scope>NUCLEOTIDE SEQUENCE</scope>
    <source>
        <strain evidence="3">NC_groundwater_972_Pr1_S-0.2um_49_27</strain>
    </source>
</reference>
<dbReference type="PANTHER" id="PTHR45947:SF3">
    <property type="entry name" value="SULFOQUINOVOSYL TRANSFERASE SQD2"/>
    <property type="match status" value="1"/>
</dbReference>
<proteinExistence type="predicted"/>
<dbReference type="InterPro" id="IPR050194">
    <property type="entry name" value="Glycosyltransferase_grp1"/>
</dbReference>
<dbReference type="AlphaFoldDB" id="A0A9D6QVF0"/>
<dbReference type="PANTHER" id="PTHR45947">
    <property type="entry name" value="SULFOQUINOVOSYL TRANSFERASE SQD2"/>
    <property type="match status" value="1"/>
</dbReference>
<dbReference type="EMBL" id="JACQCQ010000005">
    <property type="protein sequence ID" value="MBI3627370.1"/>
    <property type="molecule type" value="Genomic_DNA"/>
</dbReference>
<comment type="caution">
    <text evidence="3">The sequence shown here is derived from an EMBL/GenBank/DDBJ whole genome shotgun (WGS) entry which is preliminary data.</text>
</comment>
<dbReference type="InterPro" id="IPR028098">
    <property type="entry name" value="Glyco_trans_4-like_N"/>
</dbReference>
<organism evidence="3 4">
    <name type="scientific">Candidatus Sungiibacteriota bacterium</name>
    <dbReference type="NCBI Taxonomy" id="2750080"/>
    <lineage>
        <taxon>Bacteria</taxon>
        <taxon>Candidatus Sungiibacteriota</taxon>
    </lineage>
</organism>
<dbReference type="GO" id="GO:0016757">
    <property type="term" value="F:glycosyltransferase activity"/>
    <property type="evidence" value="ECO:0007669"/>
    <property type="project" value="InterPro"/>
</dbReference>
<sequence>FDSALPKRERIGNVLVHRIGFTAERSTMADLQRFPLKLNKYLYQIVASLYAFQLHAKYRYDGVWAMMAHAVGIAAAIFKLMAPSVTYILTLQEGDPPEYIERLARPVWPLFRYAFRSPDVVQVISTFLGRWAKRMGYPGRPLVVPNAVNAKHFSQTYAPAELDALKQKLGKKKDDVFLITTSRLVHKNAVDDVIRALPKLPKKVRFLVLGIGPDEQMLHDIAKREGVSERVQFLGQIGHTELPRYLKISDIFVRPSRAGLFQKTRRMRSRLP</sequence>
<feature type="non-terminal residue" evidence="3">
    <location>
        <position position="1"/>
    </location>
</feature>
<dbReference type="InterPro" id="IPR001296">
    <property type="entry name" value="Glyco_trans_1"/>
</dbReference>
<gene>
    <name evidence="3" type="ORF">HY220_01285</name>
</gene>
<evidence type="ECO:0000259" key="1">
    <source>
        <dbReference type="Pfam" id="PF00534"/>
    </source>
</evidence>
<dbReference type="Proteomes" id="UP000808388">
    <property type="component" value="Unassembled WGS sequence"/>
</dbReference>
<protein>
    <submittedName>
        <fullName evidence="3">Glycosyltransferase</fullName>
    </submittedName>
</protein>
<evidence type="ECO:0000259" key="2">
    <source>
        <dbReference type="Pfam" id="PF13579"/>
    </source>
</evidence>
<dbReference type="Pfam" id="PF00534">
    <property type="entry name" value="Glycos_transf_1"/>
    <property type="match status" value="1"/>
</dbReference>
<evidence type="ECO:0000313" key="3">
    <source>
        <dbReference type="EMBL" id="MBI3627370.1"/>
    </source>
</evidence>
<name>A0A9D6QVF0_9BACT</name>
<dbReference type="Gene3D" id="3.40.50.2000">
    <property type="entry name" value="Glycogen Phosphorylase B"/>
    <property type="match status" value="2"/>
</dbReference>
<evidence type="ECO:0000313" key="4">
    <source>
        <dbReference type="Proteomes" id="UP000808388"/>
    </source>
</evidence>
<dbReference type="SUPFAM" id="SSF53756">
    <property type="entry name" value="UDP-Glycosyltransferase/glycogen phosphorylase"/>
    <property type="match status" value="1"/>
</dbReference>
<feature type="domain" description="Glycosyltransferase subfamily 4-like N-terminal" evidence="2">
    <location>
        <begin position="9"/>
        <end position="146"/>
    </location>
</feature>
<dbReference type="Pfam" id="PF13579">
    <property type="entry name" value="Glyco_trans_4_4"/>
    <property type="match status" value="1"/>
</dbReference>
<accession>A0A9D6QVF0</accession>